<keyword evidence="8" id="KW-1185">Reference proteome</keyword>
<name>A8ML06_ALKOO</name>
<evidence type="ECO:0000256" key="1">
    <source>
        <dbReference type="ARBA" id="ARBA00004370"/>
    </source>
</evidence>
<dbReference type="Proteomes" id="UP000000269">
    <property type="component" value="Chromosome"/>
</dbReference>
<feature type="domain" description="Glycosyl transferase family 28 C-terminal" evidence="5">
    <location>
        <begin position="209"/>
        <end position="361"/>
    </location>
</feature>
<evidence type="ECO:0000313" key="7">
    <source>
        <dbReference type="EMBL" id="ABW17823.1"/>
    </source>
</evidence>
<dbReference type="Pfam" id="PF06925">
    <property type="entry name" value="MGDG_synth"/>
    <property type="match status" value="1"/>
</dbReference>
<sequence length="386" mass="43552">MKRDRYKVMIMTASVGLGHDQAANAIKKNLLNKYHNVDIEIVDFIEIFPSYLGGIIKSTYLKMIDIVPSWYNILYQGTTNLNRSSKVTSIFAYKYIKKIREVIEASNPDMILFTNPFPSTLVSHLKRKNKINIETATVITDYTVHGVWIDPTIDHYFVGSNILKQEMISKGVEGSKIHATGIPIDTKFSAPVDRESVLSDLGLHKDLPTVLIMGGGLGLGSMEEILETTDSVDRMLQIIIVAGKNQVLMNSLENRPYNTKHHVKVLGFCENIHELMDVSHLLISKAGGLTMTEAISKELPVLVFDPIPGQEVKNAQYFSDIGAAMYLKDLKELRNSIEELLFINPEKREKMVKCCATIKKLDGAEDISKIIVENMSQMYYRDLFFL</sequence>
<comment type="subcellular location">
    <subcellularLocation>
        <location evidence="1">Membrane</location>
    </subcellularLocation>
</comment>
<dbReference type="GO" id="GO:0016020">
    <property type="term" value="C:membrane"/>
    <property type="evidence" value="ECO:0007669"/>
    <property type="project" value="UniProtKB-SubCell"/>
</dbReference>
<dbReference type="GO" id="GO:0009247">
    <property type="term" value="P:glycolipid biosynthetic process"/>
    <property type="evidence" value="ECO:0007669"/>
    <property type="project" value="InterPro"/>
</dbReference>
<dbReference type="PANTHER" id="PTHR43025">
    <property type="entry name" value="MONOGALACTOSYLDIACYLGLYCEROL SYNTHASE"/>
    <property type="match status" value="1"/>
</dbReference>
<evidence type="ECO:0000313" key="8">
    <source>
        <dbReference type="Proteomes" id="UP000000269"/>
    </source>
</evidence>
<proteinExistence type="inferred from homology"/>
<dbReference type="AlphaFoldDB" id="A8ML06"/>
<reference evidence="8" key="1">
    <citation type="submission" date="2007-10" db="EMBL/GenBank/DDBJ databases">
        <title>Complete genome of Alkaliphilus oremlandii OhILAs.</title>
        <authorList>
            <person name="Copeland A."/>
            <person name="Lucas S."/>
            <person name="Lapidus A."/>
            <person name="Barry K."/>
            <person name="Detter J.C."/>
            <person name="Glavina del Rio T."/>
            <person name="Hammon N."/>
            <person name="Israni S."/>
            <person name="Dalin E."/>
            <person name="Tice H."/>
            <person name="Pitluck S."/>
            <person name="Chain P."/>
            <person name="Malfatti S."/>
            <person name="Shin M."/>
            <person name="Vergez L."/>
            <person name="Schmutz J."/>
            <person name="Larimer F."/>
            <person name="Land M."/>
            <person name="Hauser L."/>
            <person name="Kyrpides N."/>
            <person name="Mikhailova N."/>
            <person name="Stolz J.F."/>
            <person name="Dawson A."/>
            <person name="Fisher E."/>
            <person name="Crable B."/>
            <person name="Perera E."/>
            <person name="Lisak J."/>
            <person name="Ranganathan M."/>
            <person name="Basu P."/>
            <person name="Richardson P."/>
        </authorList>
    </citation>
    <scope>NUCLEOTIDE SEQUENCE [LARGE SCALE GENOMIC DNA]</scope>
    <source>
        <strain evidence="8">OhILAs</strain>
    </source>
</reference>
<comment type="similarity">
    <text evidence="2">Belongs to the glycosyltransferase 28 family.</text>
</comment>
<dbReference type="EMBL" id="CP000853">
    <property type="protein sequence ID" value="ABW17823.1"/>
    <property type="molecule type" value="Genomic_DNA"/>
</dbReference>
<dbReference type="HOGENOM" id="CLU_028367_0_1_9"/>
<evidence type="ECO:0000259" key="5">
    <source>
        <dbReference type="Pfam" id="PF04101"/>
    </source>
</evidence>
<dbReference type="Pfam" id="PF04101">
    <property type="entry name" value="Glyco_tran_28_C"/>
    <property type="match status" value="1"/>
</dbReference>
<dbReference type="RefSeq" id="WP_012158138.1">
    <property type="nucleotide sequence ID" value="NC_009922.1"/>
</dbReference>
<feature type="domain" description="Diacylglycerol glucosyltransferase N-terminal" evidence="6">
    <location>
        <begin position="19"/>
        <end position="184"/>
    </location>
</feature>
<dbReference type="SUPFAM" id="SSF53756">
    <property type="entry name" value="UDP-Glycosyltransferase/glycogen phosphorylase"/>
    <property type="match status" value="1"/>
</dbReference>
<evidence type="ECO:0000256" key="2">
    <source>
        <dbReference type="ARBA" id="ARBA00006962"/>
    </source>
</evidence>
<gene>
    <name evidence="7" type="ordered locus">Clos_0260</name>
</gene>
<evidence type="ECO:0000259" key="6">
    <source>
        <dbReference type="Pfam" id="PF06925"/>
    </source>
</evidence>
<dbReference type="InterPro" id="IPR007235">
    <property type="entry name" value="Glyco_trans_28_C"/>
</dbReference>
<evidence type="ECO:0000256" key="4">
    <source>
        <dbReference type="ARBA" id="ARBA00022679"/>
    </source>
</evidence>
<keyword evidence="4" id="KW-0808">Transferase</keyword>
<dbReference type="CAZy" id="GT28">
    <property type="family name" value="Glycosyltransferase Family 28"/>
</dbReference>
<dbReference type="OrthoDB" id="9815663at2"/>
<dbReference type="InterPro" id="IPR050519">
    <property type="entry name" value="Glycosyltransf_28_UgtP"/>
</dbReference>
<dbReference type="eggNOG" id="COG0707">
    <property type="taxonomic scope" value="Bacteria"/>
</dbReference>
<dbReference type="PANTHER" id="PTHR43025:SF3">
    <property type="entry name" value="MONOGALACTOSYLDIACYLGLYCEROL SYNTHASE 1, CHLOROPLASTIC"/>
    <property type="match status" value="1"/>
</dbReference>
<dbReference type="Gene3D" id="3.40.50.2000">
    <property type="entry name" value="Glycogen Phosphorylase B"/>
    <property type="match status" value="1"/>
</dbReference>
<organism evidence="7 8">
    <name type="scientific">Alkaliphilus oremlandii (strain OhILAs)</name>
    <name type="common">Clostridium oremlandii (strain OhILAs)</name>
    <dbReference type="NCBI Taxonomy" id="350688"/>
    <lineage>
        <taxon>Bacteria</taxon>
        <taxon>Bacillati</taxon>
        <taxon>Bacillota</taxon>
        <taxon>Clostridia</taxon>
        <taxon>Peptostreptococcales</taxon>
        <taxon>Natronincolaceae</taxon>
        <taxon>Alkaliphilus</taxon>
    </lineage>
</organism>
<dbReference type="STRING" id="350688.Clos_0260"/>
<dbReference type="KEGG" id="aoe:Clos_0260"/>
<accession>A8ML06</accession>
<dbReference type="InterPro" id="IPR009695">
    <property type="entry name" value="Diacylglyc_glucosyltr_N"/>
</dbReference>
<protein>
    <submittedName>
        <fullName evidence="7">Monogalactosyldiacylglycerol synthase</fullName>
    </submittedName>
</protein>
<keyword evidence="3" id="KW-0328">Glycosyltransferase</keyword>
<evidence type="ECO:0000256" key="3">
    <source>
        <dbReference type="ARBA" id="ARBA00022676"/>
    </source>
</evidence>
<dbReference type="GO" id="GO:0016758">
    <property type="term" value="F:hexosyltransferase activity"/>
    <property type="evidence" value="ECO:0007669"/>
    <property type="project" value="InterPro"/>
</dbReference>